<evidence type="ECO:0000313" key="3">
    <source>
        <dbReference type="Proteomes" id="UP000271162"/>
    </source>
</evidence>
<reference evidence="4" key="1">
    <citation type="submission" date="2017-02" db="UniProtKB">
        <authorList>
            <consortium name="WormBaseParasite"/>
        </authorList>
    </citation>
    <scope>IDENTIFICATION</scope>
</reference>
<evidence type="ECO:0000256" key="1">
    <source>
        <dbReference type="SAM" id="Phobius"/>
    </source>
</evidence>
<dbReference type="EMBL" id="UYSL01021150">
    <property type="protein sequence ID" value="VDL77398.1"/>
    <property type="molecule type" value="Genomic_DNA"/>
</dbReference>
<accession>A0A0N4YBH1</accession>
<reference evidence="2 3" key="2">
    <citation type="submission" date="2018-11" db="EMBL/GenBank/DDBJ databases">
        <authorList>
            <consortium name="Pathogen Informatics"/>
        </authorList>
    </citation>
    <scope>NUCLEOTIDE SEQUENCE [LARGE SCALE GENOMIC DNA]</scope>
</reference>
<evidence type="ECO:0000313" key="4">
    <source>
        <dbReference type="WBParaSite" id="NBR_0001380801-mRNA-1"/>
    </source>
</evidence>
<dbReference type="WBParaSite" id="NBR_0001380801-mRNA-1">
    <property type="protein sequence ID" value="NBR_0001380801-mRNA-1"/>
    <property type="gene ID" value="NBR_0001380801"/>
</dbReference>
<evidence type="ECO:0000313" key="2">
    <source>
        <dbReference type="EMBL" id="VDL77398.1"/>
    </source>
</evidence>
<proteinExistence type="predicted"/>
<organism evidence="4">
    <name type="scientific">Nippostrongylus brasiliensis</name>
    <name type="common">Rat hookworm</name>
    <dbReference type="NCBI Taxonomy" id="27835"/>
    <lineage>
        <taxon>Eukaryota</taxon>
        <taxon>Metazoa</taxon>
        <taxon>Ecdysozoa</taxon>
        <taxon>Nematoda</taxon>
        <taxon>Chromadorea</taxon>
        <taxon>Rhabditida</taxon>
        <taxon>Rhabditina</taxon>
        <taxon>Rhabditomorpha</taxon>
        <taxon>Strongyloidea</taxon>
        <taxon>Heligmosomidae</taxon>
        <taxon>Nippostrongylus</taxon>
    </lineage>
</organism>
<feature type="transmembrane region" description="Helical" evidence="1">
    <location>
        <begin position="41"/>
        <end position="61"/>
    </location>
</feature>
<keyword evidence="1" id="KW-0472">Membrane</keyword>
<gene>
    <name evidence="2" type="ORF">NBR_LOCUS13809</name>
</gene>
<protein>
    <submittedName>
        <fullName evidence="2 4">Uncharacterized protein</fullName>
    </submittedName>
</protein>
<sequence length="63" mass="7634">MPSTVEKAVPHVCQGIDEDLRELFKAFREKRSLRWVRNYRIDTFFPSFLNFIYSTVVPYIYSR</sequence>
<dbReference type="Proteomes" id="UP000271162">
    <property type="component" value="Unassembled WGS sequence"/>
</dbReference>
<keyword evidence="1" id="KW-1133">Transmembrane helix</keyword>
<keyword evidence="3" id="KW-1185">Reference proteome</keyword>
<keyword evidence="1" id="KW-0812">Transmembrane</keyword>
<dbReference type="AlphaFoldDB" id="A0A0N4YBH1"/>
<name>A0A0N4YBH1_NIPBR</name>